<dbReference type="EMBL" id="DACSXJ010000001">
    <property type="protein sequence ID" value="HAT3895767.1"/>
    <property type="molecule type" value="Genomic_DNA"/>
</dbReference>
<evidence type="ECO:0000313" key="8">
    <source>
        <dbReference type="EMBL" id="KPR55589.1"/>
    </source>
</evidence>
<evidence type="ECO:0000256" key="5">
    <source>
        <dbReference type="SAM" id="SignalP"/>
    </source>
</evidence>
<feature type="domain" description="Fimbrial-type adhesion" evidence="6">
    <location>
        <begin position="190"/>
        <end position="340"/>
    </location>
</feature>
<feature type="signal peptide" evidence="5">
    <location>
        <begin position="1"/>
        <end position="18"/>
    </location>
</feature>
<dbReference type="GO" id="GO:0043709">
    <property type="term" value="P:cell adhesion involved in single-species biofilm formation"/>
    <property type="evidence" value="ECO:0007669"/>
    <property type="project" value="TreeGrafter"/>
</dbReference>
<dbReference type="InterPro" id="IPR050263">
    <property type="entry name" value="Bact_Fimbrial_Adh_Pro"/>
</dbReference>
<dbReference type="PANTHER" id="PTHR33420:SF3">
    <property type="entry name" value="FIMBRIAL SUBUNIT ELFA"/>
    <property type="match status" value="1"/>
</dbReference>
<dbReference type="GO" id="GO:0009289">
    <property type="term" value="C:pilus"/>
    <property type="evidence" value="ECO:0007669"/>
    <property type="project" value="UniProtKB-SubCell"/>
</dbReference>
<reference evidence="8 9" key="2">
    <citation type="journal article" date="2017" name="PLoS ONE">
        <title>Genomic and phenotypic characterisation of fluoroquinolone resistance mechanisms in Enterobacteriaceae in Durban, South Africa.</title>
        <authorList>
            <person name="Osei Sekyere J."/>
            <person name="Amoako D.G."/>
        </authorList>
    </citation>
    <scope>NUCLEOTIDE SEQUENCE [LARGE SCALE GENOMIC DNA]</scope>
    <source>
        <strain evidence="8 9">ST62:944112508</strain>
    </source>
</reference>
<reference evidence="7" key="3">
    <citation type="journal article" date="2018" name="Genome Biol.">
        <title>SKESA: strategic k-mer extension for scrupulous assemblies.</title>
        <authorList>
            <person name="Souvorov A."/>
            <person name="Agarwala R."/>
            <person name="Lipman D.J."/>
        </authorList>
    </citation>
    <scope>NUCLEOTIDE SEQUENCE</scope>
    <source>
        <strain evidence="7">O50</strain>
    </source>
</reference>
<gene>
    <name evidence="8" type="ORF">AN672_10705</name>
    <name evidence="7" type="ORF">I9Y29_000143</name>
</gene>
<reference evidence="9" key="1">
    <citation type="submission" date="2015-09" db="EMBL/GenBank/DDBJ databases">
        <title>Prevalence of NDMs in South Africa.</title>
        <authorList>
            <person name="Osei Sekyere J."/>
            <person name="Govinden U."/>
            <person name="Essack S."/>
            <person name="Haldorsen B."/>
            <person name="Samuelsen O."/>
            <person name="Aasnaes B."/>
            <person name="Sundsfjord A."/>
        </authorList>
    </citation>
    <scope>NUCLEOTIDE SEQUENCE [LARGE SCALE GENOMIC DNA]</scope>
    <source>
        <strain evidence="9">ST62:944112508</strain>
    </source>
</reference>
<comment type="subcellular location">
    <subcellularLocation>
        <location evidence="1">Fimbrium</location>
    </subcellularLocation>
</comment>
<dbReference type="Pfam" id="PF00419">
    <property type="entry name" value="Fimbrial"/>
    <property type="match status" value="1"/>
</dbReference>
<dbReference type="InterPro" id="IPR000259">
    <property type="entry name" value="Adhesion_dom_fimbrial"/>
</dbReference>
<evidence type="ECO:0000256" key="3">
    <source>
        <dbReference type="ARBA" id="ARBA00022729"/>
    </source>
</evidence>
<comment type="similarity">
    <text evidence="2">Belongs to the fimbrial protein family.</text>
</comment>
<dbReference type="InterPro" id="IPR036937">
    <property type="entry name" value="Adhesion_dom_fimbrial_sf"/>
</dbReference>
<dbReference type="EMBL" id="LJEB01000042">
    <property type="protein sequence ID" value="KPR55589.1"/>
    <property type="molecule type" value="Genomic_DNA"/>
</dbReference>
<dbReference type="RefSeq" id="WP_057063607.1">
    <property type="nucleotide sequence ID" value="NZ_CBCYGZ010000002.1"/>
</dbReference>
<dbReference type="SUPFAM" id="SSF49401">
    <property type="entry name" value="Bacterial adhesins"/>
    <property type="match status" value="1"/>
</dbReference>
<accession>A0A0P8KCP4</accession>
<evidence type="ECO:0000256" key="1">
    <source>
        <dbReference type="ARBA" id="ARBA00004561"/>
    </source>
</evidence>
<evidence type="ECO:0000313" key="7">
    <source>
        <dbReference type="EMBL" id="HAT3895767.1"/>
    </source>
</evidence>
<sequence>MKKYLVLILCLLPFLVQAKCTLGSNTSAQQTIELDMTTVTVGSPVRLVINTNLNDTFSCNENTDFMDYTTPFQNYVIELKEPGANKSIFLKFNMLENTEFPVATGNGGGVIASKSYTTQEAFNSKPFILEVSYITPGSADLTISSGNTINLGRPAINILADNSCRKSLGAWLWCWLTGKLSSKNTYAQNITFTVKHKPTTCRFSQSTYEIKMPNTTLKEMLSANNTKSGSTELELKCESINNVTTNPVSFKVVRGDWDSSGTILKNTVMNGAKGVGFQIFNGSATSPLKLGDTLKNKIAKLTEIKSSYTFPITAKYVRVTGESLQPGDVQSKVTFAVSYD</sequence>
<comment type="caution">
    <text evidence="7">The sequence shown here is derived from an EMBL/GenBank/DDBJ whole genome shotgun (WGS) entry which is preliminary data.</text>
</comment>
<dbReference type="PANTHER" id="PTHR33420">
    <property type="entry name" value="FIMBRIAL SUBUNIT ELFA-RELATED"/>
    <property type="match status" value="1"/>
</dbReference>
<evidence type="ECO:0000313" key="9">
    <source>
        <dbReference type="Proteomes" id="UP000050520"/>
    </source>
</evidence>
<dbReference type="InterPro" id="IPR008966">
    <property type="entry name" value="Adhesion_dom_sf"/>
</dbReference>
<evidence type="ECO:0000256" key="2">
    <source>
        <dbReference type="ARBA" id="ARBA00006671"/>
    </source>
</evidence>
<dbReference type="Gene3D" id="2.60.40.1090">
    <property type="entry name" value="Fimbrial-type adhesion domain"/>
    <property type="match status" value="1"/>
</dbReference>
<evidence type="ECO:0000259" key="6">
    <source>
        <dbReference type="Pfam" id="PF00419"/>
    </source>
</evidence>
<keyword evidence="4" id="KW-0281">Fimbrium</keyword>
<reference evidence="7" key="4">
    <citation type="submission" date="2020-09" db="EMBL/GenBank/DDBJ databases">
        <authorList>
            <consortium name="NCBI Pathogen Detection Project"/>
        </authorList>
    </citation>
    <scope>NUCLEOTIDE SEQUENCE</scope>
    <source>
        <strain evidence="7">O50</strain>
    </source>
</reference>
<organism evidence="7">
    <name type="scientific">Citrobacter freundii</name>
    <dbReference type="NCBI Taxonomy" id="546"/>
    <lineage>
        <taxon>Bacteria</taxon>
        <taxon>Pseudomonadati</taxon>
        <taxon>Pseudomonadota</taxon>
        <taxon>Gammaproteobacteria</taxon>
        <taxon>Enterobacterales</taxon>
        <taxon>Enterobacteriaceae</taxon>
        <taxon>Citrobacter</taxon>
        <taxon>Citrobacter freundii complex</taxon>
    </lineage>
</organism>
<name>A0A0P8KCP4_CITFR</name>
<protein>
    <submittedName>
        <fullName evidence="7">Type 1 fimbrial protein</fullName>
    </submittedName>
</protein>
<keyword evidence="3 5" id="KW-0732">Signal</keyword>
<feature type="chain" id="PRO_5041079430" evidence="5">
    <location>
        <begin position="19"/>
        <end position="340"/>
    </location>
</feature>
<proteinExistence type="inferred from homology"/>
<evidence type="ECO:0000256" key="4">
    <source>
        <dbReference type="ARBA" id="ARBA00023263"/>
    </source>
</evidence>
<dbReference type="AlphaFoldDB" id="A0A0P8KCP4"/>
<dbReference type="Proteomes" id="UP000050520">
    <property type="component" value="Unassembled WGS sequence"/>
</dbReference>
<dbReference type="Proteomes" id="UP000855471">
    <property type="component" value="Unassembled WGS sequence"/>
</dbReference>